<dbReference type="InterPro" id="IPR036390">
    <property type="entry name" value="WH_DNA-bd_sf"/>
</dbReference>
<dbReference type="OrthoDB" id="5358347at2"/>
<feature type="domain" description="HTH marR-type" evidence="4">
    <location>
        <begin position="4"/>
        <end position="141"/>
    </location>
</feature>
<dbReference type="Proteomes" id="UP000078148">
    <property type="component" value="Chromosome"/>
</dbReference>
<evidence type="ECO:0000256" key="1">
    <source>
        <dbReference type="ARBA" id="ARBA00023015"/>
    </source>
</evidence>
<evidence type="ECO:0000256" key="2">
    <source>
        <dbReference type="ARBA" id="ARBA00023125"/>
    </source>
</evidence>
<protein>
    <submittedName>
        <fullName evidence="5">MarR family transcriptional regulator</fullName>
    </submittedName>
</protein>
<keyword evidence="3" id="KW-0804">Transcription</keyword>
<accession>A0A172ZHM5</accession>
<sequence>MNKQEQVMTEFRELFNKMAWLNKYKMEHSLEGYKPSEVHCIDYIGKHAECNVTRLAESLYMTRGAISKITKKLIDRQLIQSYQKQDNKKEIYFRLTDQGESVFAIHDRLHREFQQRDQIVFDQITDEQFDSMLRFIEKYSQHLDQEIQKQGISIN</sequence>
<dbReference type="STRING" id="1616788.AR543_14785"/>
<dbReference type="PANTHER" id="PTHR35790:SF4">
    <property type="entry name" value="HTH-TYPE TRANSCRIPTIONAL REGULATOR PCHR"/>
    <property type="match status" value="1"/>
</dbReference>
<evidence type="ECO:0000313" key="5">
    <source>
        <dbReference type="EMBL" id="ANF97144.1"/>
    </source>
</evidence>
<dbReference type="InterPro" id="IPR052067">
    <property type="entry name" value="Metal_resp_HTH_trans_reg"/>
</dbReference>
<reference evidence="5 6" key="2">
    <citation type="journal article" date="2016" name="Int. J. Syst. Evol. Microbiol.">
        <title>Paenibacillus bovis sp. nov., isolated from raw yak (Bos grunniens) milk.</title>
        <authorList>
            <person name="Gao C."/>
            <person name="Han J."/>
            <person name="Liu Z."/>
            <person name="Xu X."/>
            <person name="Hang F."/>
            <person name="Wu Z."/>
        </authorList>
    </citation>
    <scope>NUCLEOTIDE SEQUENCE [LARGE SCALE GENOMIC DNA]</scope>
    <source>
        <strain evidence="5 6">BD3526</strain>
    </source>
</reference>
<dbReference type="Gene3D" id="1.10.10.10">
    <property type="entry name" value="Winged helix-like DNA-binding domain superfamily/Winged helix DNA-binding domain"/>
    <property type="match status" value="1"/>
</dbReference>
<dbReference type="InterPro" id="IPR000835">
    <property type="entry name" value="HTH_MarR-typ"/>
</dbReference>
<evidence type="ECO:0000256" key="3">
    <source>
        <dbReference type="ARBA" id="ARBA00023163"/>
    </source>
</evidence>
<dbReference type="AlphaFoldDB" id="A0A172ZHM5"/>
<dbReference type="InterPro" id="IPR036388">
    <property type="entry name" value="WH-like_DNA-bd_sf"/>
</dbReference>
<evidence type="ECO:0000259" key="4">
    <source>
        <dbReference type="PROSITE" id="PS50995"/>
    </source>
</evidence>
<dbReference type="EMBL" id="CP013023">
    <property type="protein sequence ID" value="ANF97144.1"/>
    <property type="molecule type" value="Genomic_DNA"/>
</dbReference>
<keyword evidence="2" id="KW-0238">DNA-binding</keyword>
<dbReference type="PANTHER" id="PTHR35790">
    <property type="entry name" value="HTH-TYPE TRANSCRIPTIONAL REGULATOR PCHR"/>
    <property type="match status" value="1"/>
</dbReference>
<dbReference type="GO" id="GO:0003700">
    <property type="term" value="F:DNA-binding transcription factor activity"/>
    <property type="evidence" value="ECO:0007669"/>
    <property type="project" value="InterPro"/>
</dbReference>
<keyword evidence="1" id="KW-0805">Transcription regulation</keyword>
<dbReference type="GO" id="GO:0003677">
    <property type="term" value="F:DNA binding"/>
    <property type="evidence" value="ECO:0007669"/>
    <property type="project" value="UniProtKB-KW"/>
</dbReference>
<dbReference type="PROSITE" id="PS50995">
    <property type="entry name" value="HTH_MARR_2"/>
    <property type="match status" value="1"/>
</dbReference>
<organism evidence="5 6">
    <name type="scientific">Paenibacillus bovis</name>
    <dbReference type="NCBI Taxonomy" id="1616788"/>
    <lineage>
        <taxon>Bacteria</taxon>
        <taxon>Bacillati</taxon>
        <taxon>Bacillota</taxon>
        <taxon>Bacilli</taxon>
        <taxon>Bacillales</taxon>
        <taxon>Paenibacillaceae</taxon>
        <taxon>Paenibacillus</taxon>
    </lineage>
</organism>
<reference evidence="6" key="1">
    <citation type="submission" date="2015-10" db="EMBL/GenBank/DDBJ databases">
        <title>Genome of Paenibacillus bovis sp. nov.</title>
        <authorList>
            <person name="Wu Z."/>
            <person name="Gao C."/>
            <person name="Liu Z."/>
            <person name="Zheng H."/>
        </authorList>
    </citation>
    <scope>NUCLEOTIDE SEQUENCE [LARGE SCALE GENOMIC DNA]</scope>
    <source>
        <strain evidence="6">BD3526</strain>
    </source>
</reference>
<dbReference type="Pfam" id="PF01047">
    <property type="entry name" value="MarR"/>
    <property type="match status" value="1"/>
</dbReference>
<name>A0A172ZHM5_9BACL</name>
<dbReference type="KEGG" id="pbv:AR543_14785"/>
<gene>
    <name evidence="5" type="ORF">AR543_14785</name>
</gene>
<evidence type="ECO:0000313" key="6">
    <source>
        <dbReference type="Proteomes" id="UP000078148"/>
    </source>
</evidence>
<proteinExistence type="predicted"/>
<keyword evidence="6" id="KW-1185">Reference proteome</keyword>
<dbReference type="RefSeq" id="WP_060535260.1">
    <property type="nucleotide sequence ID" value="NZ_CP013023.1"/>
</dbReference>
<dbReference type="SUPFAM" id="SSF46785">
    <property type="entry name" value="Winged helix' DNA-binding domain"/>
    <property type="match status" value="1"/>
</dbReference>
<dbReference type="SMART" id="SM00347">
    <property type="entry name" value="HTH_MARR"/>
    <property type="match status" value="1"/>
</dbReference>